<reference evidence="1 2" key="1">
    <citation type="submission" date="2024-01" db="EMBL/GenBank/DDBJ databases">
        <title>The complete chloroplast genome sequence of Lithospermum erythrorhizon: insights into the phylogenetic relationship among Boraginaceae species and the maternal lineages of purple gromwells.</title>
        <authorList>
            <person name="Okada T."/>
            <person name="Watanabe K."/>
        </authorList>
    </citation>
    <scope>NUCLEOTIDE SEQUENCE [LARGE SCALE GENOMIC DNA]</scope>
</reference>
<protein>
    <submittedName>
        <fullName evidence="1">Uncharacterized protein</fullName>
    </submittedName>
</protein>
<gene>
    <name evidence="1" type="ORF">LIER_22844</name>
</gene>
<sequence length="77" mass="8623">MIKTNIVDHSRTGEKLKPIDFPSLICSMFINQLPAVLRKGDGFWEDAKSVTISDKLIKGKHVINMELNVANQTEAIL</sequence>
<comment type="caution">
    <text evidence="1">The sequence shown here is derived from an EMBL/GenBank/DDBJ whole genome shotgun (WGS) entry which is preliminary data.</text>
</comment>
<accession>A0AAV3QYY0</accession>
<keyword evidence="2" id="KW-1185">Reference proteome</keyword>
<organism evidence="1 2">
    <name type="scientific">Lithospermum erythrorhizon</name>
    <name type="common">Purple gromwell</name>
    <name type="synonym">Lithospermum officinale var. erythrorhizon</name>
    <dbReference type="NCBI Taxonomy" id="34254"/>
    <lineage>
        <taxon>Eukaryota</taxon>
        <taxon>Viridiplantae</taxon>
        <taxon>Streptophyta</taxon>
        <taxon>Embryophyta</taxon>
        <taxon>Tracheophyta</taxon>
        <taxon>Spermatophyta</taxon>
        <taxon>Magnoliopsida</taxon>
        <taxon>eudicotyledons</taxon>
        <taxon>Gunneridae</taxon>
        <taxon>Pentapetalae</taxon>
        <taxon>asterids</taxon>
        <taxon>lamiids</taxon>
        <taxon>Boraginales</taxon>
        <taxon>Boraginaceae</taxon>
        <taxon>Boraginoideae</taxon>
        <taxon>Lithospermeae</taxon>
        <taxon>Lithospermum</taxon>
    </lineage>
</organism>
<proteinExistence type="predicted"/>
<dbReference type="Proteomes" id="UP001454036">
    <property type="component" value="Unassembled WGS sequence"/>
</dbReference>
<dbReference type="AlphaFoldDB" id="A0AAV3QYY0"/>
<dbReference type="EMBL" id="BAABME010006319">
    <property type="protein sequence ID" value="GAA0168032.1"/>
    <property type="molecule type" value="Genomic_DNA"/>
</dbReference>
<evidence type="ECO:0000313" key="2">
    <source>
        <dbReference type="Proteomes" id="UP001454036"/>
    </source>
</evidence>
<evidence type="ECO:0000313" key="1">
    <source>
        <dbReference type="EMBL" id="GAA0168032.1"/>
    </source>
</evidence>
<name>A0AAV3QYY0_LITER</name>